<dbReference type="KEGG" id="samy:DB32_008559"/>
<dbReference type="GO" id="GO:0050660">
    <property type="term" value="F:flavin adenine dinucleotide binding"/>
    <property type="evidence" value="ECO:0007669"/>
    <property type="project" value="InterPro"/>
</dbReference>
<dbReference type="InterPro" id="IPR036188">
    <property type="entry name" value="FAD/NAD-bd_sf"/>
</dbReference>
<keyword evidence="7" id="KW-0503">Monooxygenase</keyword>
<dbReference type="EMBL" id="CP011125">
    <property type="protein sequence ID" value="AKF11410.1"/>
    <property type="molecule type" value="Genomic_DNA"/>
</dbReference>
<dbReference type="AlphaFoldDB" id="A0A0F6YPE7"/>
<dbReference type="InterPro" id="IPR000960">
    <property type="entry name" value="Flavin_mOase"/>
</dbReference>
<evidence type="ECO:0000313" key="7">
    <source>
        <dbReference type="EMBL" id="AKF11410.1"/>
    </source>
</evidence>
<dbReference type="PANTHER" id="PTHR23023">
    <property type="entry name" value="DIMETHYLANILINE MONOOXYGENASE"/>
    <property type="match status" value="1"/>
</dbReference>
<organism evidence="7 8">
    <name type="scientific">Sandaracinus amylolyticus</name>
    <dbReference type="NCBI Taxonomy" id="927083"/>
    <lineage>
        <taxon>Bacteria</taxon>
        <taxon>Pseudomonadati</taxon>
        <taxon>Myxococcota</taxon>
        <taxon>Polyangia</taxon>
        <taxon>Polyangiales</taxon>
        <taxon>Sandaracinaceae</taxon>
        <taxon>Sandaracinus</taxon>
    </lineage>
</organism>
<dbReference type="Gene3D" id="3.50.50.60">
    <property type="entry name" value="FAD/NAD(P)-binding domain"/>
    <property type="match status" value="1"/>
</dbReference>
<dbReference type="STRING" id="927083.DB32_008559"/>
<dbReference type="Proteomes" id="UP000034883">
    <property type="component" value="Chromosome"/>
</dbReference>
<evidence type="ECO:0000313" key="8">
    <source>
        <dbReference type="Proteomes" id="UP000034883"/>
    </source>
</evidence>
<accession>A0A0F6YPE7</accession>
<dbReference type="SUPFAM" id="SSF51905">
    <property type="entry name" value="FAD/NAD(P)-binding domain"/>
    <property type="match status" value="2"/>
</dbReference>
<evidence type="ECO:0000256" key="5">
    <source>
        <dbReference type="ARBA" id="ARBA00023002"/>
    </source>
</evidence>
<protein>
    <submittedName>
        <fullName evidence="7">Cyclohexanone monooxygenase</fullName>
    </submittedName>
</protein>
<evidence type="ECO:0000256" key="2">
    <source>
        <dbReference type="ARBA" id="ARBA00022630"/>
    </source>
</evidence>
<gene>
    <name evidence="7" type="ORF">DB32_008559</name>
</gene>
<dbReference type="InterPro" id="IPR050346">
    <property type="entry name" value="FMO-like"/>
</dbReference>
<proteinExistence type="inferred from homology"/>
<keyword evidence="2" id="KW-0285">Flavoprotein</keyword>
<dbReference type="InterPro" id="IPR020946">
    <property type="entry name" value="Flavin_mOase-like"/>
</dbReference>
<evidence type="ECO:0000256" key="1">
    <source>
        <dbReference type="ARBA" id="ARBA00009183"/>
    </source>
</evidence>
<name>A0A0F6YPE7_9BACT</name>
<dbReference type="PIRSF" id="PIRSF000332">
    <property type="entry name" value="FMO"/>
    <property type="match status" value="1"/>
</dbReference>
<keyword evidence="8" id="KW-1185">Reference proteome</keyword>
<evidence type="ECO:0000256" key="4">
    <source>
        <dbReference type="ARBA" id="ARBA00022857"/>
    </source>
</evidence>
<keyword evidence="4" id="KW-0521">NADP</keyword>
<dbReference type="SUPFAM" id="SSF51735">
    <property type="entry name" value="NAD(P)-binding Rossmann-fold domains"/>
    <property type="match status" value="1"/>
</dbReference>
<comment type="similarity">
    <text evidence="1">Belongs to the FMO family.</text>
</comment>
<keyword evidence="3" id="KW-0274">FAD</keyword>
<feature type="region of interest" description="Disordered" evidence="6">
    <location>
        <begin position="522"/>
        <end position="541"/>
    </location>
</feature>
<sequence>MRPEFRADPRFARWAHALHCAVDTAEAVVIKTVAIIGAGFAGLSTAKVLKTFGYEVTVFEKAADVGGVWSASRRYPGLTTQNPRTTYALSDFPMPASYPEWPSGAQVQAYLAAYAEHFGIAEHVLLETEVQRASYDERSATWTVRARRRREALSLAFDFLVVCNGIFSAPFVPSYAGRDEFVANGGRICHTCELHDPEDARGKHVLVVGYGKSSCDVASAVASTSASTTVVARELIWKVPKLLGKLLNFKFLLLTRMGEALFEYIELAGLERFLHGAGRGIRDAMLGSVEAVITRQLRLRELGLHPGKPLETIARSTVSLASDGFFEQVASGALTVERNVEIVRLSAGYAHLSDGREVRADLVVCGTGFQQRVPFLDDDVVRRVTDAQGNFQLHRSVLPVGVPRLAFNGYNSSFFSQLNCEMSALWLVQHLRGDIALPSEAAQREHIARRLAWMEARTAGKHAKGTNIIPFSLHHIDELLADMKMTLSPAKRVAQWLLPVDPSDYAYVERALRARYGAESARDAAASHERATREEHAEAAE</sequence>
<dbReference type="Pfam" id="PF00743">
    <property type="entry name" value="FMO-like"/>
    <property type="match status" value="1"/>
</dbReference>
<reference evidence="7 8" key="1">
    <citation type="submission" date="2015-03" db="EMBL/GenBank/DDBJ databases">
        <title>Genome assembly of Sandaracinus amylolyticus DSM 53668.</title>
        <authorList>
            <person name="Sharma G."/>
            <person name="Subramanian S."/>
        </authorList>
    </citation>
    <scope>NUCLEOTIDE SEQUENCE [LARGE SCALE GENOMIC DNA]</scope>
    <source>
        <strain evidence="7 8">DSM 53668</strain>
    </source>
</reference>
<dbReference type="GO" id="GO:0004499">
    <property type="term" value="F:N,N-dimethylaniline monooxygenase activity"/>
    <property type="evidence" value="ECO:0007669"/>
    <property type="project" value="InterPro"/>
</dbReference>
<dbReference type="GO" id="GO:0050661">
    <property type="term" value="F:NADP binding"/>
    <property type="evidence" value="ECO:0007669"/>
    <property type="project" value="InterPro"/>
</dbReference>
<evidence type="ECO:0000256" key="3">
    <source>
        <dbReference type="ARBA" id="ARBA00022827"/>
    </source>
</evidence>
<dbReference type="InterPro" id="IPR036291">
    <property type="entry name" value="NAD(P)-bd_dom_sf"/>
</dbReference>
<keyword evidence="5" id="KW-0560">Oxidoreductase</keyword>
<dbReference type="PRINTS" id="PR00370">
    <property type="entry name" value="FMOXYGENASE"/>
</dbReference>
<evidence type="ECO:0000256" key="6">
    <source>
        <dbReference type="SAM" id="MobiDB-lite"/>
    </source>
</evidence>